<keyword evidence="3" id="KW-1185">Reference proteome</keyword>
<dbReference type="RefSeq" id="XP_067753901.1">
    <property type="nucleotide sequence ID" value="XM_067897744.1"/>
</dbReference>
<comment type="caution">
    <text evidence="2">The sequence shown here is derived from an EMBL/GenBank/DDBJ whole genome shotgun (WGS) entry which is preliminary data.</text>
</comment>
<dbReference type="OrthoDB" id="263258at2759"/>
<gene>
    <name evidence="2" type="ORF">JKF63_01698</name>
</gene>
<organism evidence="2 3">
    <name type="scientific">Porcisia hertigi</name>
    <dbReference type="NCBI Taxonomy" id="2761500"/>
    <lineage>
        <taxon>Eukaryota</taxon>
        <taxon>Discoba</taxon>
        <taxon>Euglenozoa</taxon>
        <taxon>Kinetoplastea</taxon>
        <taxon>Metakinetoplastina</taxon>
        <taxon>Trypanosomatida</taxon>
        <taxon>Trypanosomatidae</taxon>
        <taxon>Leishmaniinae</taxon>
        <taxon>Porcisia</taxon>
    </lineage>
</organism>
<feature type="compositionally biased region" description="Basic and acidic residues" evidence="1">
    <location>
        <begin position="384"/>
        <end position="394"/>
    </location>
</feature>
<dbReference type="KEGG" id="phet:94287821"/>
<proteinExistence type="predicted"/>
<dbReference type="GeneID" id="94287821"/>
<sequence length="607" mass="66558">MTSSLSSSVPCSSCVLGIIPDLLRLAMAEGTHGGITAYMTSELPLDPECSKGDDPGRAGTLADSPGLTGTYAVFEDARNCCRWTVELVMVEEVGDGEAKGTWWASPEQLATMGVTAGAEVVWSAPSQLEESAGSRRLSRIAAMRYYMKPDTWRHTPLSREREAAAANCVAGEVPHCGSASAAEATSTNPMGGDNNAQTHRQATPSMFSATSSVATAAATREASALSAVSSPLRGLPLRHFVEKHLALVRRLVRVLAPQRQTIPSIVREVCTTRVKSPSSGITRRVCEIPSADALEAQPVQYTERDVAAVAEQLTSSHPRQPRLRELKSEGYLFMNLDEFADGETRNKAVNRAYPALALHWPASAQQMDVMERYVDRDVVLETRKRHPQLSEDGSHNTQQRKRNRSSSSTASCASGEDDDEELKATAPSSASAPLSQRLPGATAAVSRCLFHTLHEYPQSLEHGDLHTWARGPEVQQARDSLKASRTWTQGTASSVSKSADAATLTSLPVTNEKEVEMLRNNYDAVAVSEGVLEKHLRAYSDTVQELRNWYREELCTQQFRCELEAWLRIQEESRATLTDLYIQVHSVRYRLQRDLSDYLHLHALGVL</sequence>
<feature type="region of interest" description="Disordered" evidence="1">
    <location>
        <begin position="384"/>
        <end position="438"/>
    </location>
</feature>
<evidence type="ECO:0000313" key="2">
    <source>
        <dbReference type="EMBL" id="KAG5493866.1"/>
    </source>
</evidence>
<dbReference type="AlphaFoldDB" id="A0A836L0B9"/>
<evidence type="ECO:0000256" key="1">
    <source>
        <dbReference type="SAM" id="MobiDB-lite"/>
    </source>
</evidence>
<dbReference type="EMBL" id="JAFJZO010000034">
    <property type="protein sequence ID" value="KAG5493866.1"/>
    <property type="molecule type" value="Genomic_DNA"/>
</dbReference>
<reference evidence="2 3" key="1">
    <citation type="submission" date="2021-02" db="EMBL/GenBank/DDBJ databases">
        <title>Porcisia hertigi Genome sequencing and assembly.</title>
        <authorList>
            <person name="Almutairi H."/>
            <person name="Gatherer D."/>
        </authorList>
    </citation>
    <scope>NUCLEOTIDE SEQUENCE [LARGE SCALE GENOMIC DNA]</scope>
    <source>
        <strain evidence="2 3">C119</strain>
    </source>
</reference>
<name>A0A836L0B9_9TRYP</name>
<dbReference type="Proteomes" id="UP000674318">
    <property type="component" value="Unassembled WGS sequence"/>
</dbReference>
<feature type="compositionally biased region" description="Low complexity" evidence="1">
    <location>
        <begin position="424"/>
        <end position="435"/>
    </location>
</feature>
<feature type="compositionally biased region" description="Low complexity" evidence="1">
    <location>
        <begin position="405"/>
        <end position="414"/>
    </location>
</feature>
<accession>A0A836L0B9</accession>
<protein>
    <submittedName>
        <fullName evidence="2">Uncharacterized protein</fullName>
    </submittedName>
</protein>
<evidence type="ECO:0000313" key="3">
    <source>
        <dbReference type="Proteomes" id="UP000674318"/>
    </source>
</evidence>